<keyword evidence="7 11" id="KW-0472">Membrane</keyword>
<dbReference type="GO" id="GO:0008083">
    <property type="term" value="F:growth factor activity"/>
    <property type="evidence" value="ECO:0007669"/>
    <property type="project" value="UniProtKB-KW"/>
</dbReference>
<dbReference type="GO" id="GO:0008284">
    <property type="term" value="P:positive regulation of cell population proliferation"/>
    <property type="evidence" value="ECO:0007669"/>
    <property type="project" value="TreeGrafter"/>
</dbReference>
<evidence type="ECO:0000259" key="12">
    <source>
        <dbReference type="PROSITE" id="PS50026"/>
    </source>
</evidence>
<evidence type="ECO:0000256" key="7">
    <source>
        <dbReference type="ARBA" id="ARBA00023136"/>
    </source>
</evidence>
<keyword evidence="3 11" id="KW-0812">Transmembrane</keyword>
<feature type="compositionally biased region" description="Polar residues" evidence="10">
    <location>
        <begin position="1"/>
        <end position="10"/>
    </location>
</feature>
<evidence type="ECO:0000256" key="2">
    <source>
        <dbReference type="ARBA" id="ARBA00022536"/>
    </source>
</evidence>
<feature type="region of interest" description="Disordered" evidence="10">
    <location>
        <begin position="1"/>
        <end position="44"/>
    </location>
</feature>
<name>A0A8C7ERW5_NEOVI</name>
<evidence type="ECO:0000256" key="4">
    <source>
        <dbReference type="ARBA" id="ARBA00022729"/>
    </source>
</evidence>
<dbReference type="InterPro" id="IPR000742">
    <property type="entry name" value="EGF"/>
</dbReference>
<dbReference type="GeneTree" id="ENSGT00940000160696"/>
<organism evidence="13 14">
    <name type="scientific">Neovison vison</name>
    <name type="common">American mink</name>
    <name type="synonym">Mustela vison</name>
    <dbReference type="NCBI Taxonomy" id="452646"/>
    <lineage>
        <taxon>Eukaryota</taxon>
        <taxon>Metazoa</taxon>
        <taxon>Chordata</taxon>
        <taxon>Craniata</taxon>
        <taxon>Vertebrata</taxon>
        <taxon>Euteleostomi</taxon>
        <taxon>Mammalia</taxon>
        <taxon>Eutheria</taxon>
        <taxon>Laurasiatheria</taxon>
        <taxon>Carnivora</taxon>
        <taxon>Caniformia</taxon>
        <taxon>Musteloidea</taxon>
        <taxon>Mustelidae</taxon>
        <taxon>Mustelinae</taxon>
        <taxon>Neogale</taxon>
    </lineage>
</organism>
<evidence type="ECO:0000256" key="6">
    <source>
        <dbReference type="ARBA" id="ARBA00023030"/>
    </source>
</evidence>
<dbReference type="GO" id="GO:0005615">
    <property type="term" value="C:extracellular space"/>
    <property type="evidence" value="ECO:0007669"/>
    <property type="project" value="TreeGrafter"/>
</dbReference>
<feature type="region of interest" description="Disordered" evidence="10">
    <location>
        <begin position="275"/>
        <end position="309"/>
    </location>
</feature>
<evidence type="ECO:0000256" key="3">
    <source>
        <dbReference type="ARBA" id="ARBA00022692"/>
    </source>
</evidence>
<feature type="domain" description="EGF-like" evidence="12">
    <location>
        <begin position="308"/>
        <end position="348"/>
    </location>
</feature>
<keyword evidence="14" id="KW-1185">Reference proteome</keyword>
<evidence type="ECO:0000256" key="10">
    <source>
        <dbReference type="SAM" id="MobiDB-lite"/>
    </source>
</evidence>
<feature type="region of interest" description="Disordered" evidence="10">
    <location>
        <begin position="202"/>
        <end position="242"/>
    </location>
</feature>
<feature type="compositionally biased region" description="Basic residues" evidence="10">
    <location>
        <begin position="290"/>
        <end position="309"/>
    </location>
</feature>
<feature type="region of interest" description="Disordered" evidence="10">
    <location>
        <begin position="89"/>
        <end position="171"/>
    </location>
</feature>
<evidence type="ECO:0000313" key="13">
    <source>
        <dbReference type="Ensembl" id="ENSNVIP00000018907.1"/>
    </source>
</evidence>
<comment type="subcellular location">
    <subcellularLocation>
        <location evidence="1">Membrane</location>
        <topology evidence="1">Single-pass membrane protein</topology>
    </subcellularLocation>
</comment>
<dbReference type="GO" id="GO:0007173">
    <property type="term" value="P:epidermal growth factor receptor signaling pathway"/>
    <property type="evidence" value="ECO:0007669"/>
    <property type="project" value="TreeGrafter"/>
</dbReference>
<dbReference type="Gene3D" id="2.10.25.10">
    <property type="entry name" value="Laminin"/>
    <property type="match status" value="1"/>
</dbReference>
<dbReference type="SUPFAM" id="SSF57196">
    <property type="entry name" value="EGF/Laminin"/>
    <property type="match status" value="1"/>
</dbReference>
<comment type="caution">
    <text evidence="9">Lacks conserved residue(s) required for the propagation of feature annotation.</text>
</comment>
<keyword evidence="8 9" id="KW-1015">Disulfide bond</keyword>
<dbReference type="Proteomes" id="UP000694425">
    <property type="component" value="Unplaced"/>
</dbReference>
<reference evidence="13" key="1">
    <citation type="submission" date="2025-08" db="UniProtKB">
        <authorList>
            <consortium name="Ensembl"/>
        </authorList>
    </citation>
    <scope>IDENTIFICATION</scope>
</reference>
<evidence type="ECO:0000313" key="14">
    <source>
        <dbReference type="Proteomes" id="UP000694425"/>
    </source>
</evidence>
<dbReference type="FunFam" id="2.10.25.10:FF:000158">
    <property type="entry name" value="proheparin-binding EGF-like growth factor"/>
    <property type="match status" value="1"/>
</dbReference>
<keyword evidence="4" id="KW-0732">Signal</keyword>
<keyword evidence="5 11" id="KW-1133">Transmembrane helix</keyword>
<dbReference type="PANTHER" id="PTHR10740:SF12">
    <property type="entry name" value="AMPHIREGULIN"/>
    <property type="match status" value="1"/>
</dbReference>
<reference evidence="13" key="2">
    <citation type="submission" date="2025-09" db="UniProtKB">
        <authorList>
            <consortium name="Ensembl"/>
        </authorList>
    </citation>
    <scope>IDENTIFICATION</scope>
</reference>
<keyword evidence="2 9" id="KW-0245">EGF-like domain</keyword>
<dbReference type="Ensembl" id="ENSNVIT00000022066.1">
    <property type="protein sequence ID" value="ENSNVIP00000018907.1"/>
    <property type="gene ID" value="ENSNVIG00000014815.1"/>
</dbReference>
<dbReference type="AlphaFoldDB" id="A0A8C7ERW5"/>
<dbReference type="PROSITE" id="PS00022">
    <property type="entry name" value="EGF_1"/>
    <property type="match status" value="1"/>
</dbReference>
<evidence type="ECO:0000256" key="8">
    <source>
        <dbReference type="ARBA" id="ARBA00023157"/>
    </source>
</evidence>
<evidence type="ECO:0000256" key="1">
    <source>
        <dbReference type="ARBA" id="ARBA00004167"/>
    </source>
</evidence>
<sequence>MVGKSGTSRAQVGARDWTPTGDPGAALSRQPGLNLRSCRRPSAPRGGGAALRAWFWGRNLSRGGLPPPPTAAAVTSGPGRVPARPIKRQVRAAPPECSHTLCLRPSRSPETRRRALGAPPSSPARPGREHRRTVPRGPSLSHHLLFQRRLPAELPQRPRRRRAQGPMRAPLPPPAPVVLSLLLLGSAHYAAGLDVNDTYSGKGEPFSGDHSADGLEVTPRTGMSSGSEISPVSETPSSRELSSGIDYDYAEEYDNEPQISSYIVDDSVRVEQVVKPMKNKTESEKTSDKPKRKKKGGKSGKNRRNRKKKNPCDAEFQNFCIHGECKYIEHLEAVTCKCHQDYFGERCGEKSMKTQSMVDSDLSKISLASIAAFVSAVSFTAIAVVITIQLRKRYFREYEGEVEERKKLRQENGNVQAIA</sequence>
<feature type="compositionally biased region" description="Basic and acidic residues" evidence="10">
    <location>
        <begin position="279"/>
        <end position="289"/>
    </location>
</feature>
<evidence type="ECO:0000256" key="9">
    <source>
        <dbReference type="PROSITE-ProRule" id="PRU00076"/>
    </source>
</evidence>
<feature type="transmembrane region" description="Helical" evidence="11">
    <location>
        <begin position="365"/>
        <end position="388"/>
    </location>
</feature>
<accession>A0A8C7ERW5</accession>
<dbReference type="PROSITE" id="PS50026">
    <property type="entry name" value="EGF_3"/>
    <property type="match status" value="1"/>
</dbReference>
<evidence type="ECO:0000256" key="5">
    <source>
        <dbReference type="ARBA" id="ARBA00022989"/>
    </source>
</evidence>
<feature type="disulfide bond" evidence="9">
    <location>
        <begin position="338"/>
        <end position="347"/>
    </location>
</feature>
<dbReference type="GO" id="GO:0016020">
    <property type="term" value="C:membrane"/>
    <property type="evidence" value="ECO:0007669"/>
    <property type="project" value="UniProtKB-SubCell"/>
</dbReference>
<dbReference type="GO" id="GO:0005154">
    <property type="term" value="F:epidermal growth factor receptor binding"/>
    <property type="evidence" value="ECO:0007669"/>
    <property type="project" value="TreeGrafter"/>
</dbReference>
<proteinExistence type="predicted"/>
<dbReference type="PANTHER" id="PTHR10740">
    <property type="entry name" value="TRANSFORMING GROWTH FACTOR ALPHA"/>
    <property type="match status" value="1"/>
</dbReference>
<protein>
    <submittedName>
        <fullName evidence="13">Amphiregulin</fullName>
    </submittedName>
</protein>
<evidence type="ECO:0000256" key="11">
    <source>
        <dbReference type="SAM" id="Phobius"/>
    </source>
</evidence>
<keyword evidence="6" id="KW-0339">Growth factor</keyword>
<feature type="compositionally biased region" description="Polar residues" evidence="10">
    <location>
        <begin position="221"/>
        <end position="241"/>
    </location>
</feature>